<accession>A0A0N7JCZ7</accession>
<dbReference type="EMBL" id="CP013011">
    <property type="protein sequence ID" value="ALL00785.1"/>
    <property type="molecule type" value="Genomic_DNA"/>
</dbReference>
<sequence>MRAREAVIDWEGFGEYLELLGLSRKRRSDLLRYAKRYYRLLWASPVEAARVIAVESPHVAVKVLAALSRLAEHLGVEEDWARRRRAIRRLLRYRLRGALPRSRVPRYLREEPGFVERLLSIARRLPGNYRLFAAFMLATGLRSLEALHAYRGYHVYRVERWGVPHLLLSWDNGSKRAWLALLTPEIDSRLQTIDAHGVSYTRLRMQWKRACRELGLDHRVYRIYDLRTANATLLLEAGAPAWLVDGLQGRTGPEILMKHYNAAELPVIYRKWYLPALREPVRRLLE</sequence>
<evidence type="ECO:0000313" key="3">
    <source>
        <dbReference type="EMBL" id="ALL00785.1"/>
    </source>
</evidence>
<dbReference type="PROSITE" id="PS51898">
    <property type="entry name" value="TYR_RECOMBINASE"/>
    <property type="match status" value="1"/>
</dbReference>
<feature type="domain" description="Tyr recombinase" evidence="2">
    <location>
        <begin position="103"/>
        <end position="274"/>
    </location>
</feature>
<dbReference type="Proteomes" id="UP000058613">
    <property type="component" value="Chromosome"/>
</dbReference>
<dbReference type="RefSeq" id="WP_082419448.1">
    <property type="nucleotide sequence ID" value="NZ_CP013011.1"/>
</dbReference>
<organism evidence="3 4">
    <name type="scientific">Pyrodictium delaneyi</name>
    <dbReference type="NCBI Taxonomy" id="1273541"/>
    <lineage>
        <taxon>Archaea</taxon>
        <taxon>Thermoproteota</taxon>
        <taxon>Thermoprotei</taxon>
        <taxon>Desulfurococcales</taxon>
        <taxon>Pyrodictiaceae</taxon>
        <taxon>Pyrodictium</taxon>
    </lineage>
</organism>
<dbReference type="AlphaFoldDB" id="A0A0N7JCZ7"/>
<gene>
    <name evidence="3" type="ORF">Pyrde_0735</name>
</gene>
<dbReference type="Gene3D" id="1.10.443.10">
    <property type="entry name" value="Intergrase catalytic core"/>
    <property type="match status" value="1"/>
</dbReference>
<dbReference type="Pfam" id="PF16795">
    <property type="entry name" value="Phage_integr_3"/>
    <property type="match status" value="1"/>
</dbReference>
<dbReference type="InterPro" id="IPR011010">
    <property type="entry name" value="DNA_brk_join_enz"/>
</dbReference>
<dbReference type="InterPro" id="IPR013762">
    <property type="entry name" value="Integrase-like_cat_sf"/>
</dbReference>
<dbReference type="GO" id="GO:0003677">
    <property type="term" value="F:DNA binding"/>
    <property type="evidence" value="ECO:0007669"/>
    <property type="project" value="InterPro"/>
</dbReference>
<name>A0A0N7JCZ7_9CREN</name>
<reference evidence="3 4" key="1">
    <citation type="submission" date="2015-10" db="EMBL/GenBank/DDBJ databases">
        <title>Complete genome sequence of hyperthermophilic archaeon Pyrodictium delaneyi Su06.</title>
        <authorList>
            <person name="Jung J.-H."/>
            <person name="Lin J."/>
            <person name="Holden J.F."/>
            <person name="Park C.-S."/>
        </authorList>
    </citation>
    <scope>NUCLEOTIDE SEQUENCE [LARGE SCALE GENOMIC DNA]</scope>
    <source>
        <strain evidence="3 4">Su06</strain>
    </source>
</reference>
<proteinExistence type="predicted"/>
<dbReference type="InterPro" id="IPR031857">
    <property type="entry name" value="Integrase_SSV1_C"/>
</dbReference>
<dbReference type="GO" id="GO:0015074">
    <property type="term" value="P:DNA integration"/>
    <property type="evidence" value="ECO:0007669"/>
    <property type="project" value="InterPro"/>
</dbReference>
<evidence type="ECO:0000256" key="1">
    <source>
        <dbReference type="ARBA" id="ARBA00023172"/>
    </source>
</evidence>
<dbReference type="KEGG" id="pdl:Pyrde_0735"/>
<protein>
    <recommendedName>
        <fullName evidence="2">Tyr recombinase domain-containing protein</fullName>
    </recommendedName>
</protein>
<evidence type="ECO:0000313" key="4">
    <source>
        <dbReference type="Proteomes" id="UP000058613"/>
    </source>
</evidence>
<evidence type="ECO:0000259" key="2">
    <source>
        <dbReference type="PROSITE" id="PS51898"/>
    </source>
</evidence>
<dbReference type="InterPro" id="IPR002104">
    <property type="entry name" value="Integrase_catalytic"/>
</dbReference>
<dbReference type="GO" id="GO:0006310">
    <property type="term" value="P:DNA recombination"/>
    <property type="evidence" value="ECO:0007669"/>
    <property type="project" value="UniProtKB-KW"/>
</dbReference>
<dbReference type="SUPFAM" id="SSF56349">
    <property type="entry name" value="DNA breaking-rejoining enzymes"/>
    <property type="match status" value="1"/>
</dbReference>
<keyword evidence="1" id="KW-0233">DNA recombination</keyword>
<dbReference type="GeneID" id="31946606"/>